<evidence type="ECO:0000313" key="10">
    <source>
        <dbReference type="Proteomes" id="UP000786183"/>
    </source>
</evidence>
<protein>
    <submittedName>
        <fullName evidence="9">SLC13 family permease</fullName>
    </submittedName>
</protein>
<dbReference type="Pfam" id="PF02080">
    <property type="entry name" value="TrkA_C"/>
    <property type="match status" value="1"/>
</dbReference>
<keyword evidence="3 7" id="KW-0812">Transmembrane</keyword>
<dbReference type="InterPro" id="IPR004680">
    <property type="entry name" value="Cit_transptr-like_dom"/>
</dbReference>
<dbReference type="Proteomes" id="UP000786183">
    <property type="component" value="Unassembled WGS sequence"/>
</dbReference>
<evidence type="ECO:0000256" key="4">
    <source>
        <dbReference type="ARBA" id="ARBA00022737"/>
    </source>
</evidence>
<dbReference type="Gene3D" id="3.30.70.1450">
    <property type="entry name" value="Regulator of K+ conductance, C-terminal domain"/>
    <property type="match status" value="2"/>
</dbReference>
<dbReference type="SUPFAM" id="SSF116726">
    <property type="entry name" value="TrkA C-terminal domain-like"/>
    <property type="match status" value="2"/>
</dbReference>
<evidence type="ECO:0000256" key="3">
    <source>
        <dbReference type="ARBA" id="ARBA00022692"/>
    </source>
</evidence>
<dbReference type="Pfam" id="PF03600">
    <property type="entry name" value="CitMHS"/>
    <property type="match status" value="1"/>
</dbReference>
<feature type="transmembrane region" description="Helical" evidence="7">
    <location>
        <begin position="428"/>
        <end position="449"/>
    </location>
</feature>
<evidence type="ECO:0000256" key="2">
    <source>
        <dbReference type="ARBA" id="ARBA00022448"/>
    </source>
</evidence>
<feature type="transmembrane region" description="Helical" evidence="7">
    <location>
        <begin position="507"/>
        <end position="527"/>
    </location>
</feature>
<feature type="transmembrane region" description="Helical" evidence="7">
    <location>
        <begin position="49"/>
        <end position="67"/>
    </location>
</feature>
<feature type="transmembrane region" description="Helical" evidence="7">
    <location>
        <begin position="24"/>
        <end position="42"/>
    </location>
</feature>
<comment type="subcellular location">
    <subcellularLocation>
        <location evidence="1">Membrane</location>
        <topology evidence="1">Multi-pass membrane protein</topology>
    </subcellularLocation>
</comment>
<dbReference type="InterPro" id="IPR006037">
    <property type="entry name" value="RCK_C"/>
</dbReference>
<sequence>MKIIVIISILLLLGLLIYNKHKPHILFALVGIFYFLIGYIDYKEYFIGFTNSALITLVLLMVASIAIEKTSFIDYCSKKIFSKSYKLSILKLGLISCFFSAFLNNTAVVASLMGVIKQNKFHSASKLLMPLSFFALAGGTLTLIGTSTNMVVNSFVIENKLESLKMFDFFIVGLGICIAITVVLMFFSFLLPDYKNDFDEIKDYIINTKVVSGSSLINKSVKENKLKQLQYLFLVEIKRKNRIISPVSNDEIILEDDELIFSGDIQYISILSNFNGLKLCENVELNKLNLVEVVISNQSSLIGKSVKEVSFRAKFDAAIICYKRANESIKKIGECVICAGDSLILSVGSDFASRDNKGKNFHIISKMYNPKFNTKQSFIILSSFVSVILLNVFNCIDIVKGLLLLLMFYIGAKYINIDEIRRRIPLDIIIIIGSSLAITRVLISSGVAADFANLIVNTFGVFGNYGALVGVYLMTLLLTELITNNAAAALSFPIAYSSALSLGLSPYPFIFIVAYAASASFMTPFGYQTNLMVSSAGNYKFMDFVKIGWIASIAYSLVVLIVTPMVFKF</sequence>
<name>A0ABS7WU70_9BACT</name>
<dbReference type="PANTHER" id="PTHR43652">
    <property type="entry name" value="BASIC AMINO ACID ANTIPORTER YFCC-RELATED"/>
    <property type="match status" value="1"/>
</dbReference>
<proteinExistence type="predicted"/>
<keyword evidence="10" id="KW-1185">Reference proteome</keyword>
<dbReference type="EMBL" id="JACGBB010000031">
    <property type="protein sequence ID" value="MBZ7988093.1"/>
    <property type="molecule type" value="Genomic_DNA"/>
</dbReference>
<evidence type="ECO:0000256" key="1">
    <source>
        <dbReference type="ARBA" id="ARBA00004141"/>
    </source>
</evidence>
<keyword evidence="4" id="KW-0677">Repeat</keyword>
<evidence type="ECO:0000256" key="6">
    <source>
        <dbReference type="ARBA" id="ARBA00023136"/>
    </source>
</evidence>
<keyword evidence="5 7" id="KW-1133">Transmembrane helix</keyword>
<evidence type="ECO:0000259" key="8">
    <source>
        <dbReference type="PROSITE" id="PS51202"/>
    </source>
</evidence>
<dbReference type="InterPro" id="IPR051679">
    <property type="entry name" value="DASS-Related_Transporters"/>
</dbReference>
<feature type="transmembrane region" description="Helical" evidence="7">
    <location>
        <begin position="127"/>
        <end position="146"/>
    </location>
</feature>
<feature type="transmembrane region" description="Helical" evidence="7">
    <location>
        <begin position="547"/>
        <end position="567"/>
    </location>
</feature>
<feature type="transmembrane region" description="Helical" evidence="7">
    <location>
        <begin position="376"/>
        <end position="393"/>
    </location>
</feature>
<gene>
    <name evidence="9" type="ORF">AVCANL283_08310</name>
</gene>
<dbReference type="RefSeq" id="WP_172232628.1">
    <property type="nucleotide sequence ID" value="NZ_CP035946.1"/>
</dbReference>
<feature type="transmembrane region" description="Helical" evidence="7">
    <location>
        <begin position="166"/>
        <end position="191"/>
    </location>
</feature>
<dbReference type="InterPro" id="IPR036721">
    <property type="entry name" value="RCK_C_sf"/>
</dbReference>
<dbReference type="PROSITE" id="PS51202">
    <property type="entry name" value="RCK_C"/>
    <property type="match status" value="2"/>
</dbReference>
<comment type="caution">
    <text evidence="9">The sequence shown here is derived from an EMBL/GenBank/DDBJ whole genome shotgun (WGS) entry which is preliminary data.</text>
</comment>
<organism evidence="9 10">
    <name type="scientific">Campylobacter canadensis</name>
    <dbReference type="NCBI Taxonomy" id="449520"/>
    <lineage>
        <taxon>Bacteria</taxon>
        <taxon>Pseudomonadati</taxon>
        <taxon>Campylobacterota</taxon>
        <taxon>Epsilonproteobacteria</taxon>
        <taxon>Campylobacterales</taxon>
        <taxon>Campylobacteraceae</taxon>
        <taxon>Campylobacter</taxon>
    </lineage>
</organism>
<feature type="domain" description="RCK C-terminal" evidence="8">
    <location>
        <begin position="278"/>
        <end position="361"/>
    </location>
</feature>
<feature type="transmembrane region" description="Helical" evidence="7">
    <location>
        <begin position="87"/>
        <end position="115"/>
    </location>
</feature>
<feature type="domain" description="RCK C-terminal" evidence="8">
    <location>
        <begin position="193"/>
        <end position="277"/>
    </location>
</feature>
<reference evidence="9 10" key="1">
    <citation type="submission" date="2020-07" db="EMBL/GenBank/DDBJ databases">
        <title>Transfer of Campylobacter canadensis to the novel genus Avispirillum gen. nov., that also includes two novel species recovered from migratory waterfowl: Avispirillum anseris sp. nov. and Avispirillum brantae sp. nov.</title>
        <authorList>
            <person name="Miller W.G."/>
            <person name="Chapman M.H."/>
            <person name="Yee E."/>
            <person name="Inglis G.D."/>
        </authorList>
    </citation>
    <scope>NUCLEOTIDE SEQUENCE [LARGE SCALE GENOMIC DNA]</scope>
    <source>
        <strain evidence="9 10">L283</strain>
    </source>
</reference>
<evidence type="ECO:0000313" key="9">
    <source>
        <dbReference type="EMBL" id="MBZ7988093.1"/>
    </source>
</evidence>
<evidence type="ECO:0000256" key="5">
    <source>
        <dbReference type="ARBA" id="ARBA00022989"/>
    </source>
</evidence>
<accession>A0ABS7WU70</accession>
<feature type="transmembrane region" description="Helical" evidence="7">
    <location>
        <begin position="469"/>
        <end position="495"/>
    </location>
</feature>
<keyword evidence="2" id="KW-0813">Transport</keyword>
<dbReference type="PANTHER" id="PTHR43652:SF2">
    <property type="entry name" value="BASIC AMINO ACID ANTIPORTER YFCC-RELATED"/>
    <property type="match status" value="1"/>
</dbReference>
<evidence type="ECO:0000256" key="7">
    <source>
        <dbReference type="SAM" id="Phobius"/>
    </source>
</evidence>
<keyword evidence="6 7" id="KW-0472">Membrane</keyword>